<sequence>MRLPIRTALLLPSLIPSSSKSVVNAARSSNKSLKFDSKYHLYSTYQYGAYSSNMSIPTPPQAAPSWEVTAEEIKSKTQKSIDEDRNLLDDVAAQENPTFDSTIKRIEALNAKHSGIQDPLLFYQHVSASKELRDASTEAEEALSSYSIEARMRVDVYNSLKKVFEDLPKDLDAESARVAKKTESASRRDGLALDEETRKKVTELRKKLSTLCIQFSKNMSEEDGFLLFSAEELAGVPDDIINQLTKHEDGKYKLTFKYPDVFPVLKYAQNPETRKKVYIGFDNRTIINDDLLAEGVKIRSQIAPLLGYETHSHFVLEDRMAKNPENVKKFLNDLRDRLAPKAKEDLSVLLKLKEEDYAKKGLPFDGQFYAWDNRFYTNILLESEYKVDGQKIANYFPIQNTVDGILGLYEQTLRLKFYKVPDAEKQTWHEDVTQFHVWDASEAGEPTDFLGWFYLDLHPRPGKYGHAANFNLAPGYTDVETGKRVYPVTALVCNFSKPTATKPSLLKHDEVVTLFHEMGHGIHNLVSKTKYARFHGTSVEWDFVEAPSQMLEFWPWNKDQLKALSSHYETKEPLSDDLIDSLIKSKHVNDGMAYMRQNFLATFDLTLHSTKSGDINILEHYNDLRSAYCYDSTGDFKSHGFSSFGHLMGGYDSSYYGYLWSEVFATDMYYSKFKADPLNSKVGYQYKTQVIGPGGSRDANDSLKEFLGREPNNSAFLEELGVSEAKL</sequence>
<dbReference type="OrthoDB" id="534666at2759"/>
<evidence type="ECO:0000259" key="8">
    <source>
        <dbReference type="Pfam" id="PF01432"/>
    </source>
</evidence>
<keyword evidence="6 7" id="KW-0482">Metalloprotease</keyword>
<keyword evidence="5 7" id="KW-0862">Zinc</keyword>
<keyword evidence="2 7" id="KW-0645">Protease</keyword>
<proteinExistence type="inferred from homology"/>
<dbReference type="GO" id="GO:0046872">
    <property type="term" value="F:metal ion binding"/>
    <property type="evidence" value="ECO:0007669"/>
    <property type="project" value="UniProtKB-UniRule"/>
</dbReference>
<dbReference type="EMBL" id="CCBN010000006">
    <property type="protein sequence ID" value="CDO54119.1"/>
    <property type="molecule type" value="Genomic_DNA"/>
</dbReference>
<dbReference type="CDD" id="cd06455">
    <property type="entry name" value="M3A_TOP"/>
    <property type="match status" value="1"/>
</dbReference>
<dbReference type="PANTHER" id="PTHR11804:SF84">
    <property type="entry name" value="SACCHAROLYSIN"/>
    <property type="match status" value="1"/>
</dbReference>
<evidence type="ECO:0000256" key="6">
    <source>
        <dbReference type="ARBA" id="ARBA00023049"/>
    </source>
</evidence>
<name>A0A0J9XBE7_GEOCN</name>
<dbReference type="InterPro" id="IPR024077">
    <property type="entry name" value="Neurolysin/TOP_dom2"/>
</dbReference>
<evidence type="ECO:0000256" key="4">
    <source>
        <dbReference type="ARBA" id="ARBA00022801"/>
    </source>
</evidence>
<dbReference type="GO" id="GO:0005758">
    <property type="term" value="C:mitochondrial intermembrane space"/>
    <property type="evidence" value="ECO:0007669"/>
    <property type="project" value="TreeGrafter"/>
</dbReference>
<protein>
    <submittedName>
        <fullName evidence="9">Similar to Saccharomyces cerevisiae YCL057W PRD1 Zinc metalloendopeptidase</fullName>
    </submittedName>
</protein>
<comment type="similarity">
    <text evidence="1 7">Belongs to the peptidase M3 family.</text>
</comment>
<dbReference type="Proteomes" id="UP000242525">
    <property type="component" value="Unassembled WGS sequence"/>
</dbReference>
<evidence type="ECO:0000256" key="5">
    <source>
        <dbReference type="ARBA" id="ARBA00022833"/>
    </source>
</evidence>
<evidence type="ECO:0000256" key="7">
    <source>
        <dbReference type="RuleBase" id="RU003435"/>
    </source>
</evidence>
<dbReference type="InterPro" id="IPR024079">
    <property type="entry name" value="MetalloPept_cat_dom_sf"/>
</dbReference>
<keyword evidence="3 7" id="KW-0479">Metal-binding</keyword>
<feature type="domain" description="Peptidase M3A/M3B catalytic" evidence="8">
    <location>
        <begin position="264"/>
        <end position="721"/>
    </location>
</feature>
<dbReference type="PANTHER" id="PTHR11804">
    <property type="entry name" value="PROTEASE M3 THIMET OLIGOPEPTIDASE-RELATED"/>
    <property type="match status" value="1"/>
</dbReference>
<comment type="cofactor">
    <cofactor evidence="7">
        <name>Zn(2+)</name>
        <dbReference type="ChEBI" id="CHEBI:29105"/>
    </cofactor>
    <text evidence="7">Binds 1 zinc ion.</text>
</comment>
<organism evidence="9 10">
    <name type="scientific">Geotrichum candidum</name>
    <name type="common">Oospora lactis</name>
    <name type="synonym">Dipodascus geotrichum</name>
    <dbReference type="NCBI Taxonomy" id="1173061"/>
    <lineage>
        <taxon>Eukaryota</taxon>
        <taxon>Fungi</taxon>
        <taxon>Dikarya</taxon>
        <taxon>Ascomycota</taxon>
        <taxon>Saccharomycotina</taxon>
        <taxon>Dipodascomycetes</taxon>
        <taxon>Dipodascales</taxon>
        <taxon>Dipodascaceae</taxon>
        <taxon>Geotrichum</taxon>
    </lineage>
</organism>
<dbReference type="InterPro" id="IPR024080">
    <property type="entry name" value="Neurolysin/TOP_N"/>
</dbReference>
<dbReference type="AlphaFoldDB" id="A0A0J9XBE7"/>
<dbReference type="STRING" id="1173061.A0A0J9XBE7"/>
<evidence type="ECO:0000256" key="2">
    <source>
        <dbReference type="ARBA" id="ARBA00022670"/>
    </source>
</evidence>
<dbReference type="Gene3D" id="1.20.1050.40">
    <property type="entry name" value="Endopeptidase. Chain P, domain 1"/>
    <property type="match status" value="1"/>
</dbReference>
<dbReference type="FunFam" id="3.40.390.10:FF:000006">
    <property type="entry name" value="Thimet oligopeptidase 1"/>
    <property type="match status" value="1"/>
</dbReference>
<dbReference type="GO" id="GO:0006508">
    <property type="term" value="P:proteolysis"/>
    <property type="evidence" value="ECO:0007669"/>
    <property type="project" value="UniProtKB-KW"/>
</dbReference>
<comment type="caution">
    <text evidence="9">The sequence shown here is derived from an EMBL/GenBank/DDBJ whole genome shotgun (WGS) entry which is preliminary data.</text>
</comment>
<dbReference type="Gene3D" id="1.10.1370.10">
    <property type="entry name" value="Neurolysin, domain 3"/>
    <property type="match status" value="1"/>
</dbReference>
<evidence type="ECO:0000256" key="1">
    <source>
        <dbReference type="ARBA" id="ARBA00006040"/>
    </source>
</evidence>
<evidence type="ECO:0000313" key="10">
    <source>
        <dbReference type="Proteomes" id="UP000242525"/>
    </source>
</evidence>
<dbReference type="GO" id="GO:0006518">
    <property type="term" value="P:peptide metabolic process"/>
    <property type="evidence" value="ECO:0007669"/>
    <property type="project" value="TreeGrafter"/>
</dbReference>
<keyword evidence="4 7" id="KW-0378">Hydrolase</keyword>
<dbReference type="InterPro" id="IPR045090">
    <property type="entry name" value="Pept_M3A_M3B"/>
</dbReference>
<accession>A0A0J9XBE7</accession>
<evidence type="ECO:0000313" key="9">
    <source>
        <dbReference type="EMBL" id="CDO54119.1"/>
    </source>
</evidence>
<reference evidence="9" key="1">
    <citation type="submission" date="2014-03" db="EMBL/GenBank/DDBJ databases">
        <authorList>
            <person name="Casaregola S."/>
        </authorList>
    </citation>
    <scope>NUCLEOTIDE SEQUENCE [LARGE SCALE GENOMIC DNA]</scope>
    <source>
        <strain evidence="9">CLIB 918</strain>
    </source>
</reference>
<dbReference type="GO" id="GO:0004222">
    <property type="term" value="F:metalloendopeptidase activity"/>
    <property type="evidence" value="ECO:0007669"/>
    <property type="project" value="InterPro"/>
</dbReference>
<gene>
    <name evidence="9" type="ORF">BN980_GECA06s04927g</name>
</gene>
<dbReference type="Pfam" id="PF01432">
    <property type="entry name" value="Peptidase_M3"/>
    <property type="match status" value="1"/>
</dbReference>
<keyword evidence="10" id="KW-1185">Reference proteome</keyword>
<evidence type="ECO:0000256" key="3">
    <source>
        <dbReference type="ARBA" id="ARBA00022723"/>
    </source>
</evidence>
<dbReference type="SUPFAM" id="SSF55486">
    <property type="entry name" value="Metalloproteases ('zincins'), catalytic domain"/>
    <property type="match status" value="1"/>
</dbReference>
<dbReference type="InterPro" id="IPR001567">
    <property type="entry name" value="Pept_M3A_M3B_dom"/>
</dbReference>
<dbReference type="Gene3D" id="3.40.390.10">
    <property type="entry name" value="Collagenase (Catalytic Domain)"/>
    <property type="match status" value="1"/>
</dbReference>